<dbReference type="Proteomes" id="UP001142592">
    <property type="component" value="Unassembled WGS sequence"/>
</dbReference>
<dbReference type="AlphaFoldDB" id="A0A9X3DDM7"/>
<comment type="caution">
    <text evidence="1">The sequence shown here is derived from an EMBL/GenBank/DDBJ whole genome shotgun (WGS) entry which is preliminary data.</text>
</comment>
<proteinExistence type="predicted"/>
<evidence type="ECO:0008006" key="3">
    <source>
        <dbReference type="Google" id="ProtNLM"/>
    </source>
</evidence>
<protein>
    <recommendedName>
        <fullName evidence="3">DUF4595 domain-containing protein</fullName>
    </recommendedName>
</protein>
<keyword evidence="2" id="KW-1185">Reference proteome</keyword>
<sequence length="246" mass="28191">MACKKDNTKQKEVCKKPTSYVDSQGQFYQLSYNTDSKLSELKTDINTYTITYQDNGNTINSSDRYYDQTFKLGPEGQILELIAVYKSSGEVTKINYQHIKTSNGYDATATTQTFRKNESVPFKTVKNLWKMSINNGNLTSLTLIDLDNNNRQLGRMTYSYNISKNLSDYPLNHHQDLIDRQPFISKNLITRSSMTDNVTNVQIDAVFNYEFDEHDRILNSTQVAEYKGGAQTTNSTIKGTFEYKCN</sequence>
<dbReference type="EMBL" id="JAPJUH010000003">
    <property type="protein sequence ID" value="MCX3265494.1"/>
    <property type="molecule type" value="Genomic_DNA"/>
</dbReference>
<evidence type="ECO:0000313" key="2">
    <source>
        <dbReference type="Proteomes" id="UP001142592"/>
    </source>
</evidence>
<organism evidence="1 2">
    <name type="scientific">Pedobacter agri</name>
    <dbReference type="NCBI Taxonomy" id="454586"/>
    <lineage>
        <taxon>Bacteria</taxon>
        <taxon>Pseudomonadati</taxon>
        <taxon>Bacteroidota</taxon>
        <taxon>Sphingobacteriia</taxon>
        <taxon>Sphingobacteriales</taxon>
        <taxon>Sphingobacteriaceae</taxon>
        <taxon>Pedobacter</taxon>
    </lineage>
</organism>
<name>A0A9X3DDM7_9SPHI</name>
<gene>
    <name evidence="1" type="ORF">OQZ29_12105</name>
</gene>
<evidence type="ECO:0000313" key="1">
    <source>
        <dbReference type="EMBL" id="MCX3265494.1"/>
    </source>
</evidence>
<reference evidence="1" key="1">
    <citation type="submission" date="2022-11" db="EMBL/GenBank/DDBJ databases">
        <authorList>
            <person name="Graham C."/>
            <person name="Newman J.D."/>
        </authorList>
    </citation>
    <scope>NUCLEOTIDE SEQUENCE</scope>
    <source>
        <strain evidence="1">DSM 19486</strain>
    </source>
</reference>
<accession>A0A9X3DDM7</accession>
<dbReference type="RefSeq" id="WP_157258889.1">
    <property type="nucleotide sequence ID" value="NZ_JAPJUH010000003.1"/>
</dbReference>